<evidence type="ECO:0000313" key="2">
    <source>
        <dbReference type="EMBL" id="GKT30969.1"/>
    </source>
</evidence>
<dbReference type="SUPFAM" id="SSF49265">
    <property type="entry name" value="Fibronectin type III"/>
    <property type="match status" value="1"/>
</dbReference>
<dbReference type="InterPro" id="IPR036116">
    <property type="entry name" value="FN3_sf"/>
</dbReference>
<organism evidence="2 3">
    <name type="scientific">Aduncisulcus paluster</name>
    <dbReference type="NCBI Taxonomy" id="2918883"/>
    <lineage>
        <taxon>Eukaryota</taxon>
        <taxon>Metamonada</taxon>
        <taxon>Carpediemonas-like organisms</taxon>
        <taxon>Aduncisulcus</taxon>
    </lineage>
</organism>
<name>A0ABQ5KHR1_9EUKA</name>
<feature type="non-terminal residue" evidence="2">
    <location>
        <position position="1"/>
    </location>
</feature>
<dbReference type="Gene3D" id="2.60.40.10">
    <property type="entry name" value="Immunoglobulins"/>
    <property type="match status" value="1"/>
</dbReference>
<comment type="caution">
    <text evidence="2">The sequence shown here is derived from an EMBL/GenBank/DDBJ whole genome shotgun (WGS) entry which is preliminary data.</text>
</comment>
<proteinExistence type="predicted"/>
<feature type="non-terminal residue" evidence="2">
    <location>
        <position position="364"/>
    </location>
</feature>
<protein>
    <recommendedName>
        <fullName evidence="1">Cadherin domain-containing protein</fullName>
    </recommendedName>
</protein>
<feature type="domain" description="Cadherin" evidence="1">
    <location>
        <begin position="256"/>
        <end position="353"/>
    </location>
</feature>
<dbReference type="PROSITE" id="PS50268">
    <property type="entry name" value="CADHERIN_2"/>
    <property type="match status" value="1"/>
</dbReference>
<evidence type="ECO:0000259" key="1">
    <source>
        <dbReference type="PROSITE" id="PS50268"/>
    </source>
</evidence>
<reference evidence="2" key="1">
    <citation type="submission" date="2022-03" db="EMBL/GenBank/DDBJ databases">
        <title>Draft genome sequence of Aduncisulcus paluster, a free-living microaerophilic Fornicata.</title>
        <authorList>
            <person name="Yuyama I."/>
            <person name="Kume K."/>
            <person name="Tamura T."/>
            <person name="Inagaki Y."/>
            <person name="Hashimoto T."/>
        </authorList>
    </citation>
    <scope>NUCLEOTIDE SEQUENCE</scope>
    <source>
        <strain evidence="2">NY0171</strain>
    </source>
</reference>
<dbReference type="InterPro" id="IPR002126">
    <property type="entry name" value="Cadherin-like_dom"/>
</dbReference>
<accession>A0ABQ5KHR1</accession>
<evidence type="ECO:0000313" key="3">
    <source>
        <dbReference type="Proteomes" id="UP001057375"/>
    </source>
</evidence>
<keyword evidence="3" id="KW-1185">Reference proteome</keyword>
<dbReference type="InterPro" id="IPR013783">
    <property type="entry name" value="Ig-like_fold"/>
</dbReference>
<dbReference type="EMBL" id="BQXS01001712">
    <property type="protein sequence ID" value="GKT30969.1"/>
    <property type="molecule type" value="Genomic_DNA"/>
</dbReference>
<gene>
    <name evidence="2" type="ORF">ADUPG1_001775</name>
</gene>
<sequence>IFSGDLDQRKDFAAGTCKSSSYCVPTTTINCTNDGQCVGAGDSTAPTLSSVSSANVAETTVDVKGTSNEAGTMYYVIATSSSTPTHDQVAGNTVTNSVKNGSSAVSASTAKTFSVTGLTAGTTYYFYIVAKDAANNESSVSNGTFTTVSSNTVPTITGATASQAVNDNATISPFSGITLADTDNDNISVTISLDDNAKAAQTALRAITFNPTDNRVAPSSTETTTFTITVNDGTTNSTPNNTTTVISTSVNDAPTDITLSSATVGQSGGANATVGTISSTDADTGDTATYTLVAGTDDTNNGSFNISGTTLRANDSGALAAGAYKIRVNVNDGDANFEKAFTITVSDDVVPILSAVSSANVLGT</sequence>
<dbReference type="Proteomes" id="UP001057375">
    <property type="component" value="Unassembled WGS sequence"/>
</dbReference>